<proteinExistence type="predicted"/>
<name>A0ABX1U0A1_9PROT</name>
<evidence type="ECO:0000313" key="9">
    <source>
        <dbReference type="Proteomes" id="UP000749010"/>
    </source>
</evidence>
<feature type="transmembrane region" description="Helical" evidence="6">
    <location>
        <begin position="192"/>
        <end position="215"/>
    </location>
</feature>
<dbReference type="Proteomes" id="UP000749010">
    <property type="component" value="Unassembled WGS sequence"/>
</dbReference>
<comment type="subcellular location">
    <subcellularLocation>
        <location evidence="1">Membrane</location>
        <topology evidence="1">Multi-pass membrane protein</topology>
    </subcellularLocation>
</comment>
<dbReference type="SUPFAM" id="SSF52343">
    <property type="entry name" value="Ferredoxin reductase-like, C-terminal NADP-linked domain"/>
    <property type="match status" value="1"/>
</dbReference>
<dbReference type="SUPFAM" id="SSF63380">
    <property type="entry name" value="Riboflavin synthase domain-like"/>
    <property type="match status" value="1"/>
</dbReference>
<dbReference type="EMBL" id="SPMY01000080">
    <property type="protein sequence ID" value="NMQ29957.1"/>
    <property type="molecule type" value="Genomic_DNA"/>
</dbReference>
<keyword evidence="5 6" id="KW-0472">Membrane</keyword>
<keyword evidence="9" id="KW-1185">Reference proteome</keyword>
<feature type="transmembrane region" description="Helical" evidence="6">
    <location>
        <begin position="40"/>
        <end position="59"/>
    </location>
</feature>
<evidence type="ECO:0000259" key="7">
    <source>
        <dbReference type="PROSITE" id="PS51384"/>
    </source>
</evidence>
<keyword evidence="2 6" id="KW-0812">Transmembrane</keyword>
<dbReference type="Gene3D" id="2.40.30.10">
    <property type="entry name" value="Translation factors"/>
    <property type="match status" value="1"/>
</dbReference>
<dbReference type="PANTHER" id="PTHR11972">
    <property type="entry name" value="NADPH OXIDASE"/>
    <property type="match status" value="1"/>
</dbReference>
<accession>A0ABX1U0A1</accession>
<evidence type="ECO:0000256" key="5">
    <source>
        <dbReference type="ARBA" id="ARBA00023136"/>
    </source>
</evidence>
<evidence type="ECO:0000256" key="1">
    <source>
        <dbReference type="ARBA" id="ARBA00004141"/>
    </source>
</evidence>
<feature type="transmembrane region" description="Helical" evidence="6">
    <location>
        <begin position="139"/>
        <end position="157"/>
    </location>
</feature>
<dbReference type="InterPro" id="IPR017938">
    <property type="entry name" value="Riboflavin_synthase-like_b-brl"/>
</dbReference>
<dbReference type="InterPro" id="IPR013130">
    <property type="entry name" value="Fe3_Rdtase_TM_dom"/>
</dbReference>
<reference evidence="8 9" key="1">
    <citation type="submission" date="2019-03" db="EMBL/GenBank/DDBJ databases">
        <title>Metabolic reconstructions from genomes of highly enriched 'Candidatus Accumulibacter' and 'Candidatus Competibacter' bioreactor populations.</title>
        <authorList>
            <person name="Annavajhala M.K."/>
            <person name="Welles L."/>
            <person name="Abbas B."/>
            <person name="Sorokin D."/>
            <person name="Park H."/>
            <person name="Van Loosdrecht M."/>
            <person name="Chandran K."/>
        </authorList>
    </citation>
    <scope>NUCLEOTIDE SEQUENCE [LARGE SCALE GENOMIC DNA]</scope>
    <source>
        <strain evidence="8 9">SBR_S</strain>
    </source>
</reference>
<feature type="transmembrane region" description="Helical" evidence="6">
    <location>
        <begin position="80"/>
        <end position="102"/>
    </location>
</feature>
<evidence type="ECO:0000313" key="8">
    <source>
        <dbReference type="EMBL" id="NMQ29957.1"/>
    </source>
</evidence>
<protein>
    <submittedName>
        <fullName evidence="8">Ferric reductase</fullName>
    </submittedName>
</protein>
<dbReference type="InterPro" id="IPR050369">
    <property type="entry name" value="RBOH/FRE"/>
</dbReference>
<comment type="caution">
    <text evidence="8">The sequence shown here is derived from an EMBL/GenBank/DDBJ whole genome shotgun (WGS) entry which is preliminary data.</text>
</comment>
<dbReference type="Gene3D" id="3.40.50.80">
    <property type="entry name" value="Nucleotide-binding domain of ferredoxin-NADP reductase (FNR) module"/>
    <property type="match status" value="1"/>
</dbReference>
<dbReference type="PROSITE" id="PS51384">
    <property type="entry name" value="FAD_FR"/>
    <property type="match status" value="1"/>
</dbReference>
<dbReference type="InterPro" id="IPR017927">
    <property type="entry name" value="FAD-bd_FR_type"/>
</dbReference>
<evidence type="ECO:0000256" key="2">
    <source>
        <dbReference type="ARBA" id="ARBA00022692"/>
    </source>
</evidence>
<feature type="transmembrane region" description="Helical" evidence="6">
    <location>
        <begin position="164"/>
        <end position="186"/>
    </location>
</feature>
<gene>
    <name evidence="8" type="ORF">E4Q23_20670</name>
</gene>
<evidence type="ECO:0000256" key="6">
    <source>
        <dbReference type="SAM" id="Phobius"/>
    </source>
</evidence>
<sequence length="436" mass="47796">MRNIKISFWSILIGLTLLWVLANADLPDSLTFIAVRKLLVQYSGVLSIGAMSVAMILATRAKWLESWLDGLDKSYRLHKWLGIAALVTAVVHWVAVSGPKWLVGLGLMERPSRGKPPAGELELGAIQTFFHNQRGTAELFGEWAFYAAVVLIAIALIKRFPYKFFVTTHTLIAIAYLVLVFHGMVLMRFDAWLQPVGMVTLLLMAGGVVSAVLALTRQIGRSRRVSGTIETVRTFPAMGVTEFHIQLADGWKGHEGGQFAFVNFDRREGKHPFTLASAWNPATRKIMIITKGLGDYTDVLPERIKAGDAVTVEGPYGRFTFEDGKQRQVWIGAGIGITPFIARMKELALTPGMKSIDLIHSVKERLYVVSCGTGAGFGGLRGRRCQGRTQSGRSPGAAEPFTSLPARLRFLRAEEGSLPPSAWRTIAAFPLAASSS</sequence>
<dbReference type="InterPro" id="IPR039261">
    <property type="entry name" value="FNR_nucleotide-bd"/>
</dbReference>
<organism evidence="8 9">
    <name type="scientific">Candidatus Accumulibacter phosphatis</name>
    <dbReference type="NCBI Taxonomy" id="327160"/>
    <lineage>
        <taxon>Bacteria</taxon>
        <taxon>Pseudomonadati</taxon>
        <taxon>Pseudomonadota</taxon>
        <taxon>Betaproteobacteria</taxon>
        <taxon>Candidatus Accumulibacter</taxon>
    </lineage>
</organism>
<keyword evidence="4" id="KW-0560">Oxidoreductase</keyword>
<evidence type="ECO:0000256" key="3">
    <source>
        <dbReference type="ARBA" id="ARBA00022989"/>
    </source>
</evidence>
<evidence type="ECO:0000256" key="4">
    <source>
        <dbReference type="ARBA" id="ARBA00023002"/>
    </source>
</evidence>
<feature type="domain" description="FAD-binding FR-type" evidence="7">
    <location>
        <begin position="222"/>
        <end position="322"/>
    </location>
</feature>
<dbReference type="RefSeq" id="WP_169068408.1">
    <property type="nucleotide sequence ID" value="NZ_SPMY01000080.1"/>
</dbReference>
<keyword evidence="3 6" id="KW-1133">Transmembrane helix</keyword>
<dbReference type="Pfam" id="PF01794">
    <property type="entry name" value="Ferric_reduct"/>
    <property type="match status" value="1"/>
</dbReference>